<dbReference type="KEGG" id="scor:J3U87_00430"/>
<evidence type="ECO:0000313" key="1">
    <source>
        <dbReference type="EMBL" id="QTD50907.1"/>
    </source>
</evidence>
<dbReference type="AlphaFoldDB" id="A0A8A4TN94"/>
<dbReference type="Proteomes" id="UP000663929">
    <property type="component" value="Chromosome"/>
</dbReference>
<dbReference type="EMBL" id="CP071793">
    <property type="protein sequence ID" value="QTD50907.1"/>
    <property type="molecule type" value="Genomic_DNA"/>
</dbReference>
<gene>
    <name evidence="1" type="ORF">J3U87_00430</name>
</gene>
<sequence>MQIPTQIRQPPEHDPILLLVGETVGQNEHHPGFGDLAGEEQEIAFKTGELRQVDVGDQLVE</sequence>
<dbReference type="RefSeq" id="WP_237381047.1">
    <property type="nucleotide sequence ID" value="NZ_CP071793.1"/>
</dbReference>
<proteinExistence type="predicted"/>
<name>A0A8A4TN94_SULCO</name>
<reference evidence="1" key="1">
    <citation type="submission" date="2021-03" db="EMBL/GenBank/DDBJ databases">
        <title>Acanthopleuribacteraceae sp. M133.</title>
        <authorList>
            <person name="Wang G."/>
        </authorList>
    </citation>
    <scope>NUCLEOTIDE SEQUENCE</scope>
    <source>
        <strain evidence="1">M133</strain>
    </source>
</reference>
<keyword evidence="2" id="KW-1185">Reference proteome</keyword>
<accession>A0A8A4TN94</accession>
<protein>
    <submittedName>
        <fullName evidence="1">Uncharacterized protein</fullName>
    </submittedName>
</protein>
<organism evidence="1 2">
    <name type="scientific">Sulfidibacter corallicola</name>
    <dbReference type="NCBI Taxonomy" id="2818388"/>
    <lineage>
        <taxon>Bacteria</taxon>
        <taxon>Pseudomonadati</taxon>
        <taxon>Acidobacteriota</taxon>
        <taxon>Holophagae</taxon>
        <taxon>Acanthopleuribacterales</taxon>
        <taxon>Acanthopleuribacteraceae</taxon>
        <taxon>Sulfidibacter</taxon>
    </lineage>
</organism>
<evidence type="ECO:0000313" key="2">
    <source>
        <dbReference type="Proteomes" id="UP000663929"/>
    </source>
</evidence>